<evidence type="ECO:0000256" key="2">
    <source>
        <dbReference type="ARBA" id="ARBA00007331"/>
    </source>
</evidence>
<keyword evidence="6" id="KW-1185">Reference proteome</keyword>
<dbReference type="InterPro" id="IPR016195">
    <property type="entry name" value="Pol/histidinol_Pase-like"/>
</dbReference>
<reference evidence="5" key="1">
    <citation type="journal article" date="2020" name="Stud. Mycol.">
        <title>101 Dothideomycetes genomes: a test case for predicting lifestyles and emergence of pathogens.</title>
        <authorList>
            <person name="Haridas S."/>
            <person name="Albert R."/>
            <person name="Binder M."/>
            <person name="Bloem J."/>
            <person name="Labutti K."/>
            <person name="Salamov A."/>
            <person name="Andreopoulos B."/>
            <person name="Baker S."/>
            <person name="Barry K."/>
            <person name="Bills G."/>
            <person name="Bluhm B."/>
            <person name="Cannon C."/>
            <person name="Castanera R."/>
            <person name="Culley D."/>
            <person name="Daum C."/>
            <person name="Ezra D."/>
            <person name="Gonzalez J."/>
            <person name="Henrissat B."/>
            <person name="Kuo A."/>
            <person name="Liang C."/>
            <person name="Lipzen A."/>
            <person name="Lutzoni F."/>
            <person name="Magnuson J."/>
            <person name="Mondo S."/>
            <person name="Nolan M."/>
            <person name="Ohm R."/>
            <person name="Pangilinan J."/>
            <person name="Park H.-J."/>
            <person name="Ramirez L."/>
            <person name="Alfaro M."/>
            <person name="Sun H."/>
            <person name="Tritt A."/>
            <person name="Yoshinaga Y."/>
            <person name="Zwiers L.-H."/>
            <person name="Turgeon B."/>
            <person name="Goodwin S."/>
            <person name="Spatafora J."/>
            <person name="Crous P."/>
            <person name="Grigoriev I."/>
        </authorList>
    </citation>
    <scope>NUCLEOTIDE SEQUENCE</scope>
    <source>
        <strain evidence="5">CBS 109.77</strain>
    </source>
</reference>
<feature type="compositionally biased region" description="Basic and acidic residues" evidence="4">
    <location>
        <begin position="278"/>
        <end position="288"/>
    </location>
</feature>
<evidence type="ECO:0000256" key="3">
    <source>
        <dbReference type="ARBA" id="ARBA00022694"/>
    </source>
</evidence>
<keyword evidence="3" id="KW-0819">tRNA processing</keyword>
<dbReference type="OrthoDB" id="17948at2759"/>
<sequence length="288" mass="32236">MFYDLNVPWTDNTRELQRTVAFLDELGYDVVALTHTFTGRLPADLTSPVPRPLPFPTPSRLRILRRCNIFLTDAATNHRIPQLQQHYDIIAARPTDERTLQQACASLDIDLISLDLTQRFEKYFKFPMLGTAIARGVKIELCYSQGLLTGDATAKRNLISNATQLIRVSRGRGLIFSSEARSVMAVRAPSDVINLASVWGLGHERGKDGLTKEARSVVEFARLKRESFRGVVDVVYGGEKPVPDVVDKNKRAPKKGTPVSQSGEGKPMSNRQKKRNKKMDEDADKNTV</sequence>
<evidence type="ECO:0000313" key="6">
    <source>
        <dbReference type="Proteomes" id="UP000799757"/>
    </source>
</evidence>
<dbReference type="Gene3D" id="3.20.20.140">
    <property type="entry name" value="Metal-dependent hydrolases"/>
    <property type="match status" value="1"/>
</dbReference>
<dbReference type="SUPFAM" id="SSF89550">
    <property type="entry name" value="PHP domain-like"/>
    <property type="match status" value="1"/>
</dbReference>
<protein>
    <submittedName>
        <fullName evidence="5">PHP domain-like protein</fullName>
    </submittedName>
</protein>
<dbReference type="InterPro" id="IPR002738">
    <property type="entry name" value="RNase_P_p30"/>
</dbReference>
<dbReference type="GO" id="GO:0005655">
    <property type="term" value="C:nucleolar ribonuclease P complex"/>
    <property type="evidence" value="ECO:0007669"/>
    <property type="project" value="TreeGrafter"/>
</dbReference>
<dbReference type="EMBL" id="MU001847">
    <property type="protein sequence ID" value="KAF2795834.1"/>
    <property type="molecule type" value="Genomic_DNA"/>
</dbReference>
<feature type="region of interest" description="Disordered" evidence="4">
    <location>
        <begin position="241"/>
        <end position="288"/>
    </location>
</feature>
<dbReference type="PANTHER" id="PTHR13031">
    <property type="entry name" value="RIBONUCLEASE P SUBUNIT P30"/>
    <property type="match status" value="1"/>
</dbReference>
<comment type="similarity">
    <text evidence="2">Belongs to the eukaryotic/archaeal RNase P protein component 3 family.</text>
</comment>
<feature type="compositionally biased region" description="Basic and acidic residues" evidence="4">
    <location>
        <begin position="241"/>
        <end position="250"/>
    </location>
</feature>
<organism evidence="5 6">
    <name type="scientific">Melanomma pulvis-pyrius CBS 109.77</name>
    <dbReference type="NCBI Taxonomy" id="1314802"/>
    <lineage>
        <taxon>Eukaryota</taxon>
        <taxon>Fungi</taxon>
        <taxon>Dikarya</taxon>
        <taxon>Ascomycota</taxon>
        <taxon>Pezizomycotina</taxon>
        <taxon>Dothideomycetes</taxon>
        <taxon>Pleosporomycetidae</taxon>
        <taxon>Pleosporales</taxon>
        <taxon>Melanommataceae</taxon>
        <taxon>Melanomma</taxon>
    </lineage>
</organism>
<dbReference type="FunFam" id="3.20.20.140:FF:000053">
    <property type="entry name" value="Ribonuclease P complex subunit Pop2"/>
    <property type="match status" value="1"/>
</dbReference>
<dbReference type="AlphaFoldDB" id="A0A6A6XI18"/>
<gene>
    <name evidence="5" type="ORF">K505DRAFT_301468</name>
</gene>
<dbReference type="GO" id="GO:0008033">
    <property type="term" value="P:tRNA processing"/>
    <property type="evidence" value="ECO:0007669"/>
    <property type="project" value="UniProtKB-KW"/>
</dbReference>
<evidence type="ECO:0000256" key="4">
    <source>
        <dbReference type="SAM" id="MobiDB-lite"/>
    </source>
</evidence>
<dbReference type="Proteomes" id="UP000799757">
    <property type="component" value="Unassembled WGS sequence"/>
</dbReference>
<proteinExistence type="inferred from homology"/>
<dbReference type="GO" id="GO:0003723">
    <property type="term" value="F:RNA binding"/>
    <property type="evidence" value="ECO:0007669"/>
    <property type="project" value="TreeGrafter"/>
</dbReference>
<evidence type="ECO:0000256" key="1">
    <source>
        <dbReference type="ARBA" id="ARBA00004123"/>
    </source>
</evidence>
<dbReference type="Pfam" id="PF01876">
    <property type="entry name" value="RNase_P_p30"/>
    <property type="match status" value="1"/>
</dbReference>
<accession>A0A6A6XI18</accession>
<comment type="subcellular location">
    <subcellularLocation>
        <location evidence="1">Nucleus</location>
    </subcellularLocation>
</comment>
<name>A0A6A6XI18_9PLEO</name>
<dbReference type="PANTHER" id="PTHR13031:SF0">
    <property type="entry name" value="RIBONUCLEASE P PROTEIN SUBUNIT P30"/>
    <property type="match status" value="1"/>
</dbReference>
<evidence type="ECO:0000313" key="5">
    <source>
        <dbReference type="EMBL" id="KAF2795834.1"/>
    </source>
</evidence>